<name>A0A2D0N2Y6_FLAN2</name>
<dbReference type="Pfam" id="PF19964">
    <property type="entry name" value="EAD11"/>
    <property type="match status" value="1"/>
</dbReference>
<dbReference type="Gene3D" id="2.160.20.80">
    <property type="entry name" value="E3 ubiquitin-protein ligase SopA"/>
    <property type="match status" value="1"/>
</dbReference>
<protein>
    <recommendedName>
        <fullName evidence="1">Effector-associated domain-containing protein</fullName>
    </recommendedName>
</protein>
<dbReference type="PANTHER" id="PTHR14136">
    <property type="entry name" value="BTB_POZ DOMAIN-CONTAINING PROTEIN KCTD9"/>
    <property type="match status" value="1"/>
</dbReference>
<dbReference type="InterPro" id="IPR051082">
    <property type="entry name" value="Pentapeptide-BTB/POZ_domain"/>
</dbReference>
<keyword evidence="3" id="KW-1185">Reference proteome</keyword>
<sequence>MDLSSICKAAENHIKNGRLEPAIEILLNFITEYRLHEGVPSYYRSVYDTLLLIQNQFSRANSNYELSLISQEEHNVKVSKLCAAVIRVNDQLQDEITDDKPPFYTSNFDNSIGLLLRPGEVVITLNLNEDFETYLDEDQRLLLEAIEKALNITEKEIREITRIEGSVILFLILQYEKAKVLEALFQTGALAELNIVEISFPQEEKKLISDPRVLDHLSAYLERKIHYLTDLIEVNLSGANLRGAYLRGAIMVGAYLIGVDLSGADLFGADLTGADLSGADLRGADLRTAELNNADLTGADLEATQLSGVDLENSKSLKDVKGLPEDVLQQLKQKRPDLFV</sequence>
<dbReference type="OrthoDB" id="597109at2"/>
<dbReference type="InterPro" id="IPR001646">
    <property type="entry name" value="5peptide_repeat"/>
</dbReference>
<gene>
    <name evidence="2" type="ORF">CRP01_30215</name>
</gene>
<organism evidence="2 3">
    <name type="scientific">Flavilitoribacter nigricans (strain ATCC 23147 / DSM 23189 / NBRC 102662 / NCIMB 1420 / SS-2)</name>
    <name type="common">Lewinella nigricans</name>
    <dbReference type="NCBI Taxonomy" id="1122177"/>
    <lineage>
        <taxon>Bacteria</taxon>
        <taxon>Pseudomonadati</taxon>
        <taxon>Bacteroidota</taxon>
        <taxon>Saprospiria</taxon>
        <taxon>Saprospirales</taxon>
        <taxon>Lewinellaceae</taxon>
        <taxon>Flavilitoribacter</taxon>
    </lineage>
</organism>
<dbReference type="Proteomes" id="UP000223913">
    <property type="component" value="Unassembled WGS sequence"/>
</dbReference>
<dbReference type="RefSeq" id="WP_099153795.1">
    <property type="nucleotide sequence ID" value="NZ_PDUD01000036.1"/>
</dbReference>
<accession>A0A2D0N2Y6</accession>
<feature type="domain" description="Effector-associated" evidence="1">
    <location>
        <begin position="10"/>
        <end position="93"/>
    </location>
</feature>
<dbReference type="Pfam" id="PF00805">
    <property type="entry name" value="Pentapeptide"/>
    <property type="match status" value="1"/>
</dbReference>
<dbReference type="AlphaFoldDB" id="A0A2D0N2Y6"/>
<dbReference type="InterPro" id="IPR045439">
    <property type="entry name" value="EAD11"/>
</dbReference>
<reference evidence="2 3" key="1">
    <citation type="submission" date="2017-10" db="EMBL/GenBank/DDBJ databases">
        <title>The draft genome sequence of Lewinella nigricans NBRC 102662.</title>
        <authorList>
            <person name="Wang K."/>
        </authorList>
    </citation>
    <scope>NUCLEOTIDE SEQUENCE [LARGE SCALE GENOMIC DNA]</scope>
    <source>
        <strain evidence="2 3">NBRC 102662</strain>
    </source>
</reference>
<evidence type="ECO:0000259" key="1">
    <source>
        <dbReference type="Pfam" id="PF19964"/>
    </source>
</evidence>
<evidence type="ECO:0000313" key="3">
    <source>
        <dbReference type="Proteomes" id="UP000223913"/>
    </source>
</evidence>
<proteinExistence type="predicted"/>
<dbReference type="SUPFAM" id="SSF141571">
    <property type="entry name" value="Pentapeptide repeat-like"/>
    <property type="match status" value="1"/>
</dbReference>
<comment type="caution">
    <text evidence="2">The sequence shown here is derived from an EMBL/GenBank/DDBJ whole genome shotgun (WGS) entry which is preliminary data.</text>
</comment>
<dbReference type="EMBL" id="PDUD01000036">
    <property type="protein sequence ID" value="PHN02855.1"/>
    <property type="molecule type" value="Genomic_DNA"/>
</dbReference>
<evidence type="ECO:0000313" key="2">
    <source>
        <dbReference type="EMBL" id="PHN02855.1"/>
    </source>
</evidence>
<dbReference type="PANTHER" id="PTHR14136:SF17">
    <property type="entry name" value="BTB_POZ DOMAIN-CONTAINING PROTEIN KCTD9"/>
    <property type="match status" value="1"/>
</dbReference>